<feature type="compositionally biased region" description="Basic and acidic residues" evidence="1">
    <location>
        <begin position="23"/>
        <end position="32"/>
    </location>
</feature>
<evidence type="ECO:0000313" key="3">
    <source>
        <dbReference type="Proteomes" id="UP000265520"/>
    </source>
</evidence>
<dbReference type="Proteomes" id="UP000265520">
    <property type="component" value="Unassembled WGS sequence"/>
</dbReference>
<accession>A0A392T8R7</accession>
<proteinExistence type="predicted"/>
<evidence type="ECO:0000256" key="1">
    <source>
        <dbReference type="SAM" id="MobiDB-lite"/>
    </source>
</evidence>
<name>A0A392T8R7_9FABA</name>
<reference evidence="2 3" key="1">
    <citation type="journal article" date="2018" name="Front. Plant Sci.">
        <title>Red Clover (Trifolium pratense) and Zigzag Clover (T. medium) - A Picture of Genomic Similarities and Differences.</title>
        <authorList>
            <person name="Dluhosova J."/>
            <person name="Istvanek J."/>
            <person name="Nedelnik J."/>
            <person name="Repkova J."/>
        </authorList>
    </citation>
    <scope>NUCLEOTIDE SEQUENCE [LARGE SCALE GENOMIC DNA]</scope>
    <source>
        <strain evidence="3">cv. 10/8</strain>
        <tissue evidence="2">Leaf</tissue>
    </source>
</reference>
<feature type="compositionally biased region" description="Polar residues" evidence="1">
    <location>
        <begin position="1"/>
        <end position="21"/>
    </location>
</feature>
<organism evidence="2 3">
    <name type="scientific">Trifolium medium</name>
    <dbReference type="NCBI Taxonomy" id="97028"/>
    <lineage>
        <taxon>Eukaryota</taxon>
        <taxon>Viridiplantae</taxon>
        <taxon>Streptophyta</taxon>
        <taxon>Embryophyta</taxon>
        <taxon>Tracheophyta</taxon>
        <taxon>Spermatophyta</taxon>
        <taxon>Magnoliopsida</taxon>
        <taxon>eudicotyledons</taxon>
        <taxon>Gunneridae</taxon>
        <taxon>Pentapetalae</taxon>
        <taxon>rosids</taxon>
        <taxon>fabids</taxon>
        <taxon>Fabales</taxon>
        <taxon>Fabaceae</taxon>
        <taxon>Papilionoideae</taxon>
        <taxon>50 kb inversion clade</taxon>
        <taxon>NPAAA clade</taxon>
        <taxon>Hologalegina</taxon>
        <taxon>IRL clade</taxon>
        <taxon>Trifolieae</taxon>
        <taxon>Trifolium</taxon>
    </lineage>
</organism>
<dbReference type="AlphaFoldDB" id="A0A392T8R7"/>
<feature type="region of interest" description="Disordered" evidence="1">
    <location>
        <begin position="1"/>
        <end position="58"/>
    </location>
</feature>
<protein>
    <submittedName>
        <fullName evidence="2">Uncharacterized protein</fullName>
    </submittedName>
</protein>
<evidence type="ECO:0000313" key="2">
    <source>
        <dbReference type="EMBL" id="MCI56486.1"/>
    </source>
</evidence>
<sequence>MSSGCKNGQKSTKVNPVNSTIAGERKRQEASRNPRIPGLSERKRASSLGGWQGEHALF</sequence>
<keyword evidence="3" id="KW-1185">Reference proteome</keyword>
<comment type="caution">
    <text evidence="2">The sequence shown here is derived from an EMBL/GenBank/DDBJ whole genome shotgun (WGS) entry which is preliminary data.</text>
</comment>
<dbReference type="EMBL" id="LXQA010513037">
    <property type="protein sequence ID" value="MCI56486.1"/>
    <property type="molecule type" value="Genomic_DNA"/>
</dbReference>